<dbReference type="Gene3D" id="3.80.10.10">
    <property type="entry name" value="Ribonuclease Inhibitor"/>
    <property type="match status" value="2"/>
</dbReference>
<dbReference type="InterPro" id="IPR013210">
    <property type="entry name" value="LRR_N_plant-typ"/>
</dbReference>
<dbReference type="STRING" id="4097.A0A1S4B317"/>
<dbReference type="InterPro" id="IPR051502">
    <property type="entry name" value="RLP_Defense_Trigger"/>
</dbReference>
<feature type="domain" description="Leucine-rich repeat-containing N-terminal plant-type" evidence="10">
    <location>
        <begin position="32"/>
        <end position="70"/>
    </location>
</feature>
<dbReference type="PANTHER" id="PTHR48062:SF51">
    <property type="entry name" value="LRR RECEPTOR-LIKE SERINE_THREONINE-PROTEIN KINASE ERL1"/>
    <property type="match status" value="1"/>
</dbReference>
<dbReference type="PRINTS" id="PR00019">
    <property type="entry name" value="LEURICHRPT"/>
</dbReference>
<evidence type="ECO:0000256" key="3">
    <source>
        <dbReference type="ARBA" id="ARBA00022614"/>
    </source>
</evidence>
<dbReference type="Pfam" id="PF13855">
    <property type="entry name" value="LRR_8"/>
    <property type="match status" value="1"/>
</dbReference>
<sequence>MAGGLCPMLQLLGTCWMLLCLNFMGCNGKLVEEEKRALLELRDSLNYPNGSALINEWIGEDYCAWAGIFCGSDPNNDSCVLDIFLTNKRQLGLGIWHPNATLLTRFTHLQSLYVSGNAIGNWIMPESILFIKKFFHYLYSSLCKLHNLKELDLSFNPLNGDALPHFQVCSLASLEQLYLSGVYPSSSLPLLRVCGLKNIRRLDLSSNNLIDDSIPHCLFNDLPYLESLDLSRNNLKNSNHILSDEEHWTKLIVGVFLRIYSDNLLKFTSVMPEFEPKAVLNLQDNLIQGGFDPCFGGMSSLVSLDLSFNHFEGSVSSSIFSNLTSLKTLLLSDNRFDGLLLFSNFANLSNLESIDLSNNEFIVDTETPSWVPSFQLVSLNLRNTRLNQKYGHVIPTFISKQHKLKSLSLSYNALQGNVPSWLLYNNTLLMLSLRGNHLYGGIPASFQFQASSLLMLDVSDNCLGRTLPTNVLELFPDLRFLNLSNNALEGILPSFFDHLSKLEVLDLSDKLPVGKTFSNFKAE</sequence>
<dbReference type="PaxDb" id="4097-A0A1S4B317"/>
<dbReference type="Pfam" id="PF13516">
    <property type="entry name" value="LRR_6"/>
    <property type="match status" value="2"/>
</dbReference>
<dbReference type="GO" id="GO:0051707">
    <property type="term" value="P:response to other organism"/>
    <property type="evidence" value="ECO:0007669"/>
    <property type="project" value="UniProtKB-ARBA"/>
</dbReference>
<dbReference type="SMART" id="SM00369">
    <property type="entry name" value="LRR_TYP"/>
    <property type="match status" value="9"/>
</dbReference>
<dbReference type="InterPro" id="IPR032675">
    <property type="entry name" value="LRR_dom_sf"/>
</dbReference>
<dbReference type="GO" id="GO:0006952">
    <property type="term" value="P:defense response"/>
    <property type="evidence" value="ECO:0007669"/>
    <property type="project" value="UniProtKB-ARBA"/>
</dbReference>
<comment type="similarity">
    <text evidence="2">Belongs to the RLP family.</text>
</comment>
<accession>A0A1S4B317</accession>
<evidence type="ECO:0000259" key="10">
    <source>
        <dbReference type="Pfam" id="PF08263"/>
    </source>
</evidence>
<dbReference type="PANTHER" id="PTHR48062">
    <property type="entry name" value="RECEPTOR-LIKE PROTEIN 14"/>
    <property type="match status" value="1"/>
</dbReference>
<dbReference type="SUPFAM" id="SSF52058">
    <property type="entry name" value="L domain-like"/>
    <property type="match status" value="1"/>
</dbReference>
<keyword evidence="9" id="KW-0732">Signal</keyword>
<dbReference type="OrthoDB" id="1060944at2759"/>
<evidence type="ECO:0000256" key="6">
    <source>
        <dbReference type="ARBA" id="ARBA00022989"/>
    </source>
</evidence>
<gene>
    <name evidence="11" type="primary">LOC107803953</name>
</gene>
<feature type="signal peptide" evidence="9">
    <location>
        <begin position="1"/>
        <end position="28"/>
    </location>
</feature>
<keyword evidence="6" id="KW-1133">Transmembrane helix</keyword>
<evidence type="ECO:0000256" key="9">
    <source>
        <dbReference type="SAM" id="SignalP"/>
    </source>
</evidence>
<keyword evidence="4" id="KW-0812">Transmembrane</keyword>
<name>A0A1S4B317_TOBAC</name>
<proteinExistence type="inferred from homology"/>
<protein>
    <submittedName>
        <fullName evidence="11">Receptor-like protein kinase BRI1-like 3</fullName>
    </submittedName>
</protein>
<dbReference type="SUPFAM" id="SSF52047">
    <property type="entry name" value="RNI-like"/>
    <property type="match status" value="1"/>
</dbReference>
<evidence type="ECO:0000256" key="2">
    <source>
        <dbReference type="ARBA" id="ARBA00009592"/>
    </source>
</evidence>
<evidence type="ECO:0000256" key="8">
    <source>
        <dbReference type="ARBA" id="ARBA00023180"/>
    </source>
</evidence>
<evidence type="ECO:0000256" key="5">
    <source>
        <dbReference type="ARBA" id="ARBA00022737"/>
    </source>
</evidence>
<comment type="subcellular location">
    <subcellularLocation>
        <location evidence="1">Cell membrane</location>
        <topology evidence="1">Single-pass type I membrane protein</topology>
    </subcellularLocation>
</comment>
<dbReference type="AlphaFoldDB" id="A0A1S4B317"/>
<reference evidence="11" key="1">
    <citation type="submission" date="2025-08" db="UniProtKB">
        <authorList>
            <consortium name="RefSeq"/>
        </authorList>
    </citation>
    <scope>IDENTIFICATION</scope>
</reference>
<keyword evidence="7" id="KW-0472">Membrane</keyword>
<dbReference type="KEGG" id="nta:107803953"/>
<keyword evidence="8" id="KW-0325">Glycoprotein</keyword>
<feature type="chain" id="PRO_5010219374" evidence="9">
    <location>
        <begin position="29"/>
        <end position="523"/>
    </location>
</feature>
<keyword evidence="5" id="KW-0677">Repeat</keyword>
<evidence type="ECO:0000256" key="7">
    <source>
        <dbReference type="ARBA" id="ARBA00023136"/>
    </source>
</evidence>
<dbReference type="Pfam" id="PF00560">
    <property type="entry name" value="LRR_1"/>
    <property type="match status" value="5"/>
</dbReference>
<dbReference type="RefSeq" id="XP_016483239.1">
    <property type="nucleotide sequence ID" value="XM_016627753.1"/>
</dbReference>
<evidence type="ECO:0000256" key="1">
    <source>
        <dbReference type="ARBA" id="ARBA00004251"/>
    </source>
</evidence>
<dbReference type="InterPro" id="IPR003591">
    <property type="entry name" value="Leu-rich_rpt_typical-subtyp"/>
</dbReference>
<evidence type="ECO:0000313" key="11">
    <source>
        <dbReference type="RefSeq" id="XP_016483239.1"/>
    </source>
</evidence>
<dbReference type="InterPro" id="IPR001611">
    <property type="entry name" value="Leu-rich_rpt"/>
</dbReference>
<dbReference type="Pfam" id="PF08263">
    <property type="entry name" value="LRRNT_2"/>
    <property type="match status" value="1"/>
</dbReference>
<keyword evidence="3" id="KW-0433">Leucine-rich repeat</keyword>
<evidence type="ECO:0000256" key="4">
    <source>
        <dbReference type="ARBA" id="ARBA00022692"/>
    </source>
</evidence>
<dbReference type="GO" id="GO:0005886">
    <property type="term" value="C:plasma membrane"/>
    <property type="evidence" value="ECO:0007669"/>
    <property type="project" value="UniProtKB-SubCell"/>
</dbReference>
<organism evidence="11">
    <name type="scientific">Nicotiana tabacum</name>
    <name type="common">Common tobacco</name>
    <dbReference type="NCBI Taxonomy" id="4097"/>
    <lineage>
        <taxon>Eukaryota</taxon>
        <taxon>Viridiplantae</taxon>
        <taxon>Streptophyta</taxon>
        <taxon>Embryophyta</taxon>
        <taxon>Tracheophyta</taxon>
        <taxon>Spermatophyta</taxon>
        <taxon>Magnoliopsida</taxon>
        <taxon>eudicotyledons</taxon>
        <taxon>Gunneridae</taxon>
        <taxon>Pentapetalae</taxon>
        <taxon>asterids</taxon>
        <taxon>lamiids</taxon>
        <taxon>Solanales</taxon>
        <taxon>Solanaceae</taxon>
        <taxon>Nicotianoideae</taxon>
        <taxon>Nicotianeae</taxon>
        <taxon>Nicotiana</taxon>
    </lineage>
</organism>